<dbReference type="Proteomes" id="UP000256405">
    <property type="component" value="Unassembled WGS sequence"/>
</dbReference>
<dbReference type="EMBL" id="QUNF01000007">
    <property type="protein sequence ID" value="REG90297.1"/>
    <property type="molecule type" value="Genomic_DNA"/>
</dbReference>
<dbReference type="InterPro" id="IPR010496">
    <property type="entry name" value="AL/BT2_dom"/>
</dbReference>
<name>A0A3E0DW17_9BACT</name>
<reference evidence="3 4" key="1">
    <citation type="submission" date="2018-08" db="EMBL/GenBank/DDBJ databases">
        <title>Genomic Encyclopedia of Archaeal and Bacterial Type Strains, Phase II (KMG-II): from individual species to whole genera.</title>
        <authorList>
            <person name="Goeker M."/>
        </authorList>
    </citation>
    <scope>NUCLEOTIDE SEQUENCE [LARGE SCALE GENOMIC DNA]</scope>
    <source>
        <strain evidence="3 4">DSM 15986</strain>
    </source>
</reference>
<organism evidence="3 4">
    <name type="scientific">Algoriphagus antarcticus</name>
    <dbReference type="NCBI Taxonomy" id="238540"/>
    <lineage>
        <taxon>Bacteria</taxon>
        <taxon>Pseudomonadati</taxon>
        <taxon>Bacteroidota</taxon>
        <taxon>Cytophagia</taxon>
        <taxon>Cytophagales</taxon>
        <taxon>Cyclobacteriaceae</taxon>
        <taxon>Algoriphagus</taxon>
    </lineage>
</organism>
<dbReference type="OrthoDB" id="9806233at2"/>
<dbReference type="Gene3D" id="2.60.120.560">
    <property type="entry name" value="Exo-inulinase, domain 1"/>
    <property type="match status" value="1"/>
</dbReference>
<accession>A0A3E0DW17</accession>
<evidence type="ECO:0000256" key="1">
    <source>
        <dbReference type="SAM" id="SignalP"/>
    </source>
</evidence>
<keyword evidence="1" id="KW-0732">Signal</keyword>
<dbReference type="RefSeq" id="WP_086539958.1">
    <property type="nucleotide sequence ID" value="NZ_MSSW01000005.1"/>
</dbReference>
<sequence length="236" mass="26529">MITIKLLSLQIGTLVMLSCTANNQSNKVVIASENQSEEWTLLSEGNSLDQWEMYNQSDLKGWELINGELHSTGAGWDAGEDLITKKAFQNFELNLDWKIDSANSSGIFFYVQKGNNNPIYESAPEYQVMDDQGWPEKMKPDQYTAANYAMHAPKGAVVKPSGEWNTTKIIVNYPNVEHWLNGVKVVEYEFGSEDWLARKASGKWADVPDYGIEKSGHIGLQNAGLVTYKNIKIKEL</sequence>
<gene>
    <name evidence="3" type="ORF">C8N25_10736</name>
</gene>
<feature type="domain" description="3-keto-alpha-glucoside-1,2-lyase/3-keto-2-hydroxy-glucal hydratase" evidence="2">
    <location>
        <begin position="38"/>
        <end position="234"/>
    </location>
</feature>
<dbReference type="GO" id="GO:0016787">
    <property type="term" value="F:hydrolase activity"/>
    <property type="evidence" value="ECO:0007669"/>
    <property type="project" value="InterPro"/>
</dbReference>
<evidence type="ECO:0000259" key="2">
    <source>
        <dbReference type="Pfam" id="PF06439"/>
    </source>
</evidence>
<dbReference type="PROSITE" id="PS51257">
    <property type="entry name" value="PROKAR_LIPOPROTEIN"/>
    <property type="match status" value="1"/>
</dbReference>
<dbReference type="AlphaFoldDB" id="A0A3E0DW17"/>
<dbReference type="Pfam" id="PF06439">
    <property type="entry name" value="3keto-disac_hyd"/>
    <property type="match status" value="1"/>
</dbReference>
<feature type="chain" id="PRO_5017778394" evidence="1">
    <location>
        <begin position="22"/>
        <end position="236"/>
    </location>
</feature>
<keyword evidence="4" id="KW-1185">Reference proteome</keyword>
<evidence type="ECO:0000313" key="4">
    <source>
        <dbReference type="Proteomes" id="UP000256405"/>
    </source>
</evidence>
<proteinExistence type="predicted"/>
<feature type="signal peptide" evidence="1">
    <location>
        <begin position="1"/>
        <end position="21"/>
    </location>
</feature>
<comment type="caution">
    <text evidence="3">The sequence shown here is derived from an EMBL/GenBank/DDBJ whole genome shotgun (WGS) entry which is preliminary data.</text>
</comment>
<evidence type="ECO:0000313" key="3">
    <source>
        <dbReference type="EMBL" id="REG90297.1"/>
    </source>
</evidence>
<protein>
    <submittedName>
        <fullName evidence="3">Uncharacterized protein DUF1080</fullName>
    </submittedName>
</protein>